<dbReference type="GO" id="GO:0008168">
    <property type="term" value="F:methyltransferase activity"/>
    <property type="evidence" value="ECO:0007669"/>
    <property type="project" value="UniProtKB-KW"/>
</dbReference>
<dbReference type="Proteomes" id="UP001283361">
    <property type="component" value="Unassembled WGS sequence"/>
</dbReference>
<dbReference type="InterPro" id="IPR041698">
    <property type="entry name" value="Methyltransf_25"/>
</dbReference>
<evidence type="ECO:0000256" key="1">
    <source>
        <dbReference type="ARBA" id="ARBA00022603"/>
    </source>
</evidence>
<comment type="caution">
    <text evidence="4">The sequence shown here is derived from an EMBL/GenBank/DDBJ whole genome shotgun (WGS) entry which is preliminary data.</text>
</comment>
<name>A0AAE0Y4R9_9GAST</name>
<dbReference type="AlphaFoldDB" id="A0AAE0Y4R9"/>
<sequence length="328" mass="37074">MIRNILSRFYPETERPAEAMRVVPLSQWRSLLSTLNSKVDKCVLHTTITISGTRNVNSSTMTDLSTLYVDWDTSRKYAQHRHRYSPQVFRIISDYCRQAGNDLDLAVDIGCGPGNSTVGFAEHFMKVLGIDSSHTQIEFAPKHIPNCDFKVASAHDLQFIHEETVDMVCSGMAFNLMPSDKTLTEVKRILKPGGTFAIFGHGPPRCSDERMERFVNAAVSDLKPRILREFSPILNNYKNVEHPYPEAIRVPDVVVRHSMSLSGVLSVYEFMQRVLSEYANPQDTHGTFLKDVKSRVTDFFPDIGDEAEDPSFEFLFDIVILLGSKPGH</sequence>
<dbReference type="CDD" id="cd02440">
    <property type="entry name" value="AdoMet_MTases"/>
    <property type="match status" value="1"/>
</dbReference>
<dbReference type="PANTHER" id="PTHR44942:SF4">
    <property type="entry name" value="METHYLTRANSFERASE TYPE 11 DOMAIN-CONTAINING PROTEIN"/>
    <property type="match status" value="1"/>
</dbReference>
<organism evidence="4 5">
    <name type="scientific">Elysia crispata</name>
    <name type="common">lettuce slug</name>
    <dbReference type="NCBI Taxonomy" id="231223"/>
    <lineage>
        <taxon>Eukaryota</taxon>
        <taxon>Metazoa</taxon>
        <taxon>Spiralia</taxon>
        <taxon>Lophotrochozoa</taxon>
        <taxon>Mollusca</taxon>
        <taxon>Gastropoda</taxon>
        <taxon>Heterobranchia</taxon>
        <taxon>Euthyneura</taxon>
        <taxon>Panpulmonata</taxon>
        <taxon>Sacoglossa</taxon>
        <taxon>Placobranchoidea</taxon>
        <taxon>Plakobranchidae</taxon>
        <taxon>Elysia</taxon>
    </lineage>
</organism>
<keyword evidence="2" id="KW-0808">Transferase</keyword>
<evidence type="ECO:0000313" key="5">
    <source>
        <dbReference type="Proteomes" id="UP001283361"/>
    </source>
</evidence>
<gene>
    <name evidence="4" type="ORF">RRG08_002635</name>
</gene>
<dbReference type="InterPro" id="IPR029063">
    <property type="entry name" value="SAM-dependent_MTases_sf"/>
</dbReference>
<evidence type="ECO:0000256" key="2">
    <source>
        <dbReference type="ARBA" id="ARBA00022679"/>
    </source>
</evidence>
<dbReference type="PANTHER" id="PTHR44942">
    <property type="entry name" value="METHYLTRANSF_11 DOMAIN-CONTAINING PROTEIN"/>
    <property type="match status" value="1"/>
</dbReference>
<evidence type="ECO:0000259" key="3">
    <source>
        <dbReference type="Pfam" id="PF13649"/>
    </source>
</evidence>
<proteinExistence type="predicted"/>
<reference evidence="4" key="1">
    <citation type="journal article" date="2023" name="G3 (Bethesda)">
        <title>A reference genome for the long-term kleptoplast-retaining sea slug Elysia crispata morphotype clarki.</title>
        <authorList>
            <person name="Eastman K.E."/>
            <person name="Pendleton A.L."/>
            <person name="Shaikh M.A."/>
            <person name="Suttiyut T."/>
            <person name="Ogas R."/>
            <person name="Tomko P."/>
            <person name="Gavelis G."/>
            <person name="Widhalm J.R."/>
            <person name="Wisecaver J.H."/>
        </authorList>
    </citation>
    <scope>NUCLEOTIDE SEQUENCE</scope>
    <source>
        <strain evidence="4">ECLA1</strain>
    </source>
</reference>
<evidence type="ECO:0000313" key="4">
    <source>
        <dbReference type="EMBL" id="KAK3733034.1"/>
    </source>
</evidence>
<dbReference type="Pfam" id="PF13649">
    <property type="entry name" value="Methyltransf_25"/>
    <property type="match status" value="1"/>
</dbReference>
<dbReference type="EMBL" id="JAWDGP010006922">
    <property type="protein sequence ID" value="KAK3733034.1"/>
    <property type="molecule type" value="Genomic_DNA"/>
</dbReference>
<keyword evidence="5" id="KW-1185">Reference proteome</keyword>
<dbReference type="InterPro" id="IPR051052">
    <property type="entry name" value="Diverse_substrate_MTase"/>
</dbReference>
<dbReference type="Gene3D" id="3.40.50.150">
    <property type="entry name" value="Vaccinia Virus protein VP39"/>
    <property type="match status" value="1"/>
</dbReference>
<dbReference type="GO" id="GO:0032259">
    <property type="term" value="P:methylation"/>
    <property type="evidence" value="ECO:0007669"/>
    <property type="project" value="UniProtKB-KW"/>
</dbReference>
<keyword evidence="1" id="KW-0489">Methyltransferase</keyword>
<protein>
    <recommendedName>
        <fullName evidence="3">Methyltransferase domain-containing protein</fullName>
    </recommendedName>
</protein>
<accession>A0AAE0Y4R9</accession>
<feature type="domain" description="Methyltransferase" evidence="3">
    <location>
        <begin position="107"/>
        <end position="194"/>
    </location>
</feature>
<dbReference type="SUPFAM" id="SSF53335">
    <property type="entry name" value="S-adenosyl-L-methionine-dependent methyltransferases"/>
    <property type="match status" value="1"/>
</dbReference>